<dbReference type="Pfam" id="PF00248">
    <property type="entry name" value="Aldo_ket_red"/>
    <property type="match status" value="1"/>
</dbReference>
<reference evidence="4 5" key="1">
    <citation type="submission" date="2019-01" db="EMBL/GenBank/DDBJ databases">
        <title>A draft genome assembly of the solar-powered sea slug Elysia chlorotica.</title>
        <authorList>
            <person name="Cai H."/>
            <person name="Li Q."/>
            <person name="Fang X."/>
            <person name="Li J."/>
            <person name="Curtis N.E."/>
            <person name="Altenburger A."/>
            <person name="Shibata T."/>
            <person name="Feng M."/>
            <person name="Maeda T."/>
            <person name="Schwartz J.A."/>
            <person name="Shigenobu S."/>
            <person name="Lundholm N."/>
            <person name="Nishiyama T."/>
            <person name="Yang H."/>
            <person name="Hasebe M."/>
            <person name="Li S."/>
            <person name="Pierce S.K."/>
            <person name="Wang J."/>
        </authorList>
    </citation>
    <scope>NUCLEOTIDE SEQUENCE [LARGE SCALE GENOMIC DNA]</scope>
    <source>
        <strain evidence="4">EC2010</strain>
        <tissue evidence="4">Whole organism of an adult</tissue>
    </source>
</reference>
<dbReference type="OrthoDB" id="48988at2759"/>
<organism evidence="4 5">
    <name type="scientific">Elysia chlorotica</name>
    <name type="common">Eastern emerald elysia</name>
    <name type="synonym">Sea slug</name>
    <dbReference type="NCBI Taxonomy" id="188477"/>
    <lineage>
        <taxon>Eukaryota</taxon>
        <taxon>Metazoa</taxon>
        <taxon>Spiralia</taxon>
        <taxon>Lophotrochozoa</taxon>
        <taxon>Mollusca</taxon>
        <taxon>Gastropoda</taxon>
        <taxon>Heterobranchia</taxon>
        <taxon>Euthyneura</taxon>
        <taxon>Panpulmonata</taxon>
        <taxon>Sacoglossa</taxon>
        <taxon>Placobranchoidea</taxon>
        <taxon>Plakobranchidae</taxon>
        <taxon>Elysia</taxon>
    </lineage>
</organism>
<comment type="similarity">
    <text evidence="2">Belongs to the aldo/keto reductase family. Aldo/keto reductase 2 subfamily.</text>
</comment>
<evidence type="ECO:0000313" key="5">
    <source>
        <dbReference type="Proteomes" id="UP000271974"/>
    </source>
</evidence>
<keyword evidence="1" id="KW-0560">Oxidoreductase</keyword>
<dbReference type="InterPro" id="IPR023210">
    <property type="entry name" value="NADP_OxRdtase_dom"/>
</dbReference>
<feature type="domain" description="NADP-dependent oxidoreductase" evidence="3">
    <location>
        <begin position="24"/>
        <end position="183"/>
    </location>
</feature>
<dbReference type="STRING" id="188477.A0A3S1B8C4"/>
<evidence type="ECO:0000313" key="4">
    <source>
        <dbReference type="EMBL" id="RUS82277.1"/>
    </source>
</evidence>
<comment type="caution">
    <text evidence="4">The sequence shown here is derived from an EMBL/GenBank/DDBJ whole genome shotgun (WGS) entry which is preliminary data.</text>
</comment>
<dbReference type="InterPro" id="IPR036812">
    <property type="entry name" value="NAD(P)_OxRdtase_dom_sf"/>
</dbReference>
<dbReference type="PANTHER" id="PTHR43364">
    <property type="entry name" value="NADH-SPECIFIC METHYLGLYOXAL REDUCTASE-RELATED"/>
    <property type="match status" value="1"/>
</dbReference>
<dbReference type="GO" id="GO:0016491">
    <property type="term" value="F:oxidoreductase activity"/>
    <property type="evidence" value="ECO:0007669"/>
    <property type="project" value="UniProtKB-KW"/>
</dbReference>
<evidence type="ECO:0000259" key="3">
    <source>
        <dbReference type="Pfam" id="PF00248"/>
    </source>
</evidence>
<name>A0A3S1B8C4_ELYCH</name>
<dbReference type="InterPro" id="IPR050523">
    <property type="entry name" value="AKR_Detox_Biosynth"/>
</dbReference>
<gene>
    <name evidence="4" type="ORF">EGW08_009955</name>
</gene>
<dbReference type="EMBL" id="RQTK01000293">
    <property type="protein sequence ID" value="RUS82277.1"/>
    <property type="molecule type" value="Genomic_DNA"/>
</dbReference>
<dbReference type="Proteomes" id="UP000271974">
    <property type="component" value="Unassembled WGS sequence"/>
</dbReference>
<keyword evidence="5" id="KW-1185">Reference proteome</keyword>
<evidence type="ECO:0000256" key="2">
    <source>
        <dbReference type="ARBA" id="ARBA00038157"/>
    </source>
</evidence>
<dbReference type="PANTHER" id="PTHR43364:SF4">
    <property type="entry name" value="NAD(P)-LINKED OXIDOREDUCTASE SUPERFAMILY PROTEIN"/>
    <property type="match status" value="1"/>
</dbReference>
<dbReference type="AlphaFoldDB" id="A0A3S1B8C4"/>
<accession>A0A3S1B8C4</accession>
<sequence>MAAIQEGSKVQYNFLGKSGLKVSNICLGTLTFGESPIGRPGQCDESLSFQILDRYAAWGGNFVDTADFYGYGNSENVVGSWLKRQNREDFVIATKCRYDMCQNVNSVGLSRRHITKSIEDSLRRLHTDYVDVYQTHLFDNATPLDETFRTMDDLVRCGKIRYVGVSNVSGWQLQKIVETQKQLGLNPIVSLQ</sequence>
<proteinExistence type="inferred from homology"/>
<feature type="non-terminal residue" evidence="4">
    <location>
        <position position="192"/>
    </location>
</feature>
<protein>
    <recommendedName>
        <fullName evidence="3">NADP-dependent oxidoreductase domain-containing protein</fullName>
    </recommendedName>
</protein>
<dbReference type="Gene3D" id="3.20.20.100">
    <property type="entry name" value="NADP-dependent oxidoreductase domain"/>
    <property type="match status" value="1"/>
</dbReference>
<evidence type="ECO:0000256" key="1">
    <source>
        <dbReference type="ARBA" id="ARBA00023002"/>
    </source>
</evidence>
<dbReference type="SUPFAM" id="SSF51430">
    <property type="entry name" value="NAD(P)-linked oxidoreductase"/>
    <property type="match status" value="1"/>
</dbReference>